<dbReference type="VEuPathDB" id="FungiDB:HpaG802810"/>
<name>M4B951_HYAAE</name>
<dbReference type="InParanoid" id="M4B951"/>
<protein>
    <submittedName>
        <fullName evidence="2">Uncharacterized protein</fullName>
    </submittedName>
</protein>
<dbReference type="AlphaFoldDB" id="M4B951"/>
<feature type="region of interest" description="Disordered" evidence="1">
    <location>
        <begin position="22"/>
        <end position="48"/>
    </location>
</feature>
<feature type="compositionally biased region" description="Basic and acidic residues" evidence="1">
    <location>
        <begin position="32"/>
        <end position="41"/>
    </location>
</feature>
<organism evidence="2 3">
    <name type="scientific">Hyaloperonospora arabidopsidis (strain Emoy2)</name>
    <name type="common">Downy mildew agent</name>
    <name type="synonym">Peronospora arabidopsidis</name>
    <dbReference type="NCBI Taxonomy" id="559515"/>
    <lineage>
        <taxon>Eukaryota</taxon>
        <taxon>Sar</taxon>
        <taxon>Stramenopiles</taxon>
        <taxon>Oomycota</taxon>
        <taxon>Peronosporomycetes</taxon>
        <taxon>Peronosporales</taxon>
        <taxon>Peronosporaceae</taxon>
        <taxon>Hyaloperonospora</taxon>
    </lineage>
</organism>
<reference evidence="2" key="2">
    <citation type="submission" date="2015-06" db="UniProtKB">
        <authorList>
            <consortium name="EnsemblProtists"/>
        </authorList>
    </citation>
    <scope>IDENTIFICATION</scope>
    <source>
        <strain evidence="2">Emoy2</strain>
    </source>
</reference>
<evidence type="ECO:0000313" key="2">
    <source>
        <dbReference type="EnsemblProtists" id="HpaP802810"/>
    </source>
</evidence>
<evidence type="ECO:0000256" key="1">
    <source>
        <dbReference type="SAM" id="MobiDB-lite"/>
    </source>
</evidence>
<keyword evidence="3" id="KW-1185">Reference proteome</keyword>
<dbReference type="EMBL" id="JH598009">
    <property type="status" value="NOT_ANNOTATED_CDS"/>
    <property type="molecule type" value="Genomic_DNA"/>
</dbReference>
<accession>M4B951</accession>
<dbReference type="EnsemblProtists" id="HpaT802810">
    <property type="protein sequence ID" value="HpaP802810"/>
    <property type="gene ID" value="HpaG802810"/>
</dbReference>
<proteinExistence type="predicted"/>
<sequence>MLPLRSRIHGLTLQLKVARNAEFRRGSHRSRPAVEENHDDTNSSPSHELVLGLGKVSQKVTGMSRISFCLATVGRGLSSRTIH</sequence>
<reference evidence="3" key="1">
    <citation type="journal article" date="2010" name="Science">
        <title>Signatures of adaptation to obligate biotrophy in the Hyaloperonospora arabidopsidis genome.</title>
        <authorList>
            <person name="Baxter L."/>
            <person name="Tripathy S."/>
            <person name="Ishaque N."/>
            <person name="Boot N."/>
            <person name="Cabral A."/>
            <person name="Kemen E."/>
            <person name="Thines M."/>
            <person name="Ah-Fong A."/>
            <person name="Anderson R."/>
            <person name="Badejoko W."/>
            <person name="Bittner-Eddy P."/>
            <person name="Boore J.L."/>
            <person name="Chibucos M.C."/>
            <person name="Coates M."/>
            <person name="Dehal P."/>
            <person name="Delehaunty K."/>
            <person name="Dong S."/>
            <person name="Downton P."/>
            <person name="Dumas B."/>
            <person name="Fabro G."/>
            <person name="Fronick C."/>
            <person name="Fuerstenberg S.I."/>
            <person name="Fulton L."/>
            <person name="Gaulin E."/>
            <person name="Govers F."/>
            <person name="Hughes L."/>
            <person name="Humphray S."/>
            <person name="Jiang R.H."/>
            <person name="Judelson H."/>
            <person name="Kamoun S."/>
            <person name="Kyung K."/>
            <person name="Meijer H."/>
            <person name="Minx P."/>
            <person name="Morris P."/>
            <person name="Nelson J."/>
            <person name="Phuntumart V."/>
            <person name="Qutob D."/>
            <person name="Rehmany A."/>
            <person name="Rougon-Cardoso A."/>
            <person name="Ryden P."/>
            <person name="Torto-Alalibo T."/>
            <person name="Studholme D."/>
            <person name="Wang Y."/>
            <person name="Win J."/>
            <person name="Wood J."/>
            <person name="Clifton S.W."/>
            <person name="Rogers J."/>
            <person name="Van den Ackerveken G."/>
            <person name="Jones J.D."/>
            <person name="McDowell J.M."/>
            <person name="Beynon J."/>
            <person name="Tyler B.M."/>
        </authorList>
    </citation>
    <scope>NUCLEOTIDE SEQUENCE [LARGE SCALE GENOMIC DNA]</scope>
    <source>
        <strain evidence="3">Emoy2</strain>
    </source>
</reference>
<dbReference type="Proteomes" id="UP000011713">
    <property type="component" value="Unassembled WGS sequence"/>
</dbReference>
<evidence type="ECO:0000313" key="3">
    <source>
        <dbReference type="Proteomes" id="UP000011713"/>
    </source>
</evidence>
<dbReference type="HOGENOM" id="CLU_2547404_0_0_1"/>